<dbReference type="PANTHER" id="PTHR43235">
    <property type="entry name" value="GLUTAMINE AMIDOTRANSFERASE PB2B2.05-RELATED"/>
    <property type="match status" value="1"/>
</dbReference>
<dbReference type="OrthoDB" id="9813383at2"/>
<dbReference type="GO" id="GO:0005829">
    <property type="term" value="C:cytosol"/>
    <property type="evidence" value="ECO:0007669"/>
    <property type="project" value="TreeGrafter"/>
</dbReference>
<gene>
    <name evidence="1" type="ORF">SAMN02745219_02644</name>
</gene>
<dbReference type="RefSeq" id="WP_072870281.1">
    <property type="nucleotide sequence ID" value="NZ_FQZM01000036.1"/>
</dbReference>
<dbReference type="AlphaFoldDB" id="A0A1M6JLH9"/>
<dbReference type="InterPro" id="IPR011697">
    <property type="entry name" value="Peptidase_C26"/>
</dbReference>
<sequence>MLPVIGITCAWDEEKKQFFLSRFYTEAVEAAGGFPLLLPYTKRESSLHIFPELLDGLILSGGGDVDPVHFGEEPLPGCGEISPERDKYELDLARRVLSLGLPVLGICRGAQVLNIAAGGDIYQDIFTQVSGCLKHQQKAPRWSPTHGIIIEENTRLARIFNAGVMRVNSFHHQAVRRLAPGFIVSARSVDGIIEAVESTGPGFALGVQWHPETMWGRDGRFLGIFAALVDASREYKRLKGR</sequence>
<dbReference type="PROSITE" id="PS51273">
    <property type="entry name" value="GATASE_TYPE_1"/>
    <property type="match status" value="1"/>
</dbReference>
<dbReference type="PANTHER" id="PTHR43235:SF1">
    <property type="entry name" value="GLUTAMINE AMIDOTRANSFERASE PB2B2.05-RELATED"/>
    <property type="match status" value="1"/>
</dbReference>
<dbReference type="GO" id="GO:0033969">
    <property type="term" value="F:gamma-glutamyl-gamma-aminobutyrate hydrolase activity"/>
    <property type="evidence" value="ECO:0007669"/>
    <property type="project" value="TreeGrafter"/>
</dbReference>
<dbReference type="SUPFAM" id="SSF52317">
    <property type="entry name" value="Class I glutamine amidotransferase-like"/>
    <property type="match status" value="1"/>
</dbReference>
<keyword evidence="1" id="KW-0315">Glutamine amidotransferase</keyword>
<evidence type="ECO:0000313" key="1">
    <source>
        <dbReference type="EMBL" id="SHJ47557.1"/>
    </source>
</evidence>
<dbReference type="GO" id="GO:0016740">
    <property type="term" value="F:transferase activity"/>
    <property type="evidence" value="ECO:0007669"/>
    <property type="project" value="UniProtKB-KW"/>
</dbReference>
<protein>
    <submittedName>
        <fullName evidence="1">Putative glutamine amidotransferase</fullName>
    </submittedName>
</protein>
<keyword evidence="1" id="KW-0808">Transferase</keyword>
<organism evidence="1 2">
    <name type="scientific">Desulfofundulus thermosubterraneus DSM 16057</name>
    <dbReference type="NCBI Taxonomy" id="1121432"/>
    <lineage>
        <taxon>Bacteria</taxon>
        <taxon>Bacillati</taxon>
        <taxon>Bacillota</taxon>
        <taxon>Clostridia</taxon>
        <taxon>Eubacteriales</taxon>
        <taxon>Peptococcaceae</taxon>
        <taxon>Desulfofundulus</taxon>
    </lineage>
</organism>
<dbReference type="Proteomes" id="UP000184529">
    <property type="component" value="Unassembled WGS sequence"/>
</dbReference>
<dbReference type="InterPro" id="IPR044668">
    <property type="entry name" value="PuuD-like"/>
</dbReference>
<reference evidence="2" key="1">
    <citation type="submission" date="2016-11" db="EMBL/GenBank/DDBJ databases">
        <authorList>
            <person name="Varghese N."/>
            <person name="Submissions S."/>
        </authorList>
    </citation>
    <scope>NUCLEOTIDE SEQUENCE [LARGE SCALE GENOMIC DNA]</scope>
    <source>
        <strain evidence="2">DSM 16057</strain>
    </source>
</reference>
<dbReference type="Gene3D" id="3.40.50.880">
    <property type="match status" value="1"/>
</dbReference>
<dbReference type="STRING" id="1121432.SAMN02745219_02644"/>
<evidence type="ECO:0000313" key="2">
    <source>
        <dbReference type="Proteomes" id="UP000184529"/>
    </source>
</evidence>
<dbReference type="EMBL" id="FQZM01000036">
    <property type="protein sequence ID" value="SHJ47557.1"/>
    <property type="molecule type" value="Genomic_DNA"/>
</dbReference>
<accession>A0A1M6JLH9</accession>
<dbReference type="CDD" id="cd01745">
    <property type="entry name" value="GATase1_2"/>
    <property type="match status" value="1"/>
</dbReference>
<dbReference type="InterPro" id="IPR029062">
    <property type="entry name" value="Class_I_gatase-like"/>
</dbReference>
<dbReference type="GO" id="GO:0006598">
    <property type="term" value="P:polyamine catabolic process"/>
    <property type="evidence" value="ECO:0007669"/>
    <property type="project" value="TreeGrafter"/>
</dbReference>
<proteinExistence type="predicted"/>
<keyword evidence="2" id="KW-1185">Reference proteome</keyword>
<name>A0A1M6JLH9_9FIRM</name>
<dbReference type="Pfam" id="PF07722">
    <property type="entry name" value="Peptidase_C26"/>
    <property type="match status" value="1"/>
</dbReference>